<evidence type="ECO:0000313" key="2">
    <source>
        <dbReference type="Proteomes" id="UP000289340"/>
    </source>
</evidence>
<comment type="caution">
    <text evidence="1">The sequence shown here is derived from an EMBL/GenBank/DDBJ whole genome shotgun (WGS) entry which is preliminary data.</text>
</comment>
<dbReference type="SUPFAM" id="SSF49879">
    <property type="entry name" value="SMAD/FHA domain"/>
    <property type="match status" value="1"/>
</dbReference>
<evidence type="ECO:0000313" key="1">
    <source>
        <dbReference type="EMBL" id="RZC25299.1"/>
    </source>
</evidence>
<proteinExistence type="predicted"/>
<accession>A0A445LPS8</accession>
<organism evidence="1 2">
    <name type="scientific">Glycine soja</name>
    <name type="common">Wild soybean</name>
    <dbReference type="NCBI Taxonomy" id="3848"/>
    <lineage>
        <taxon>Eukaryota</taxon>
        <taxon>Viridiplantae</taxon>
        <taxon>Streptophyta</taxon>
        <taxon>Embryophyta</taxon>
        <taxon>Tracheophyta</taxon>
        <taxon>Spermatophyta</taxon>
        <taxon>Magnoliopsida</taxon>
        <taxon>eudicotyledons</taxon>
        <taxon>Gunneridae</taxon>
        <taxon>Pentapetalae</taxon>
        <taxon>rosids</taxon>
        <taxon>fabids</taxon>
        <taxon>Fabales</taxon>
        <taxon>Fabaceae</taxon>
        <taxon>Papilionoideae</taxon>
        <taxon>50 kb inversion clade</taxon>
        <taxon>NPAAA clade</taxon>
        <taxon>indigoferoid/millettioid clade</taxon>
        <taxon>Phaseoleae</taxon>
        <taxon>Glycine</taxon>
        <taxon>Glycine subgen. Soja</taxon>
    </lineage>
</organism>
<protein>
    <submittedName>
        <fullName evidence="1">Uncharacterized protein</fullName>
    </submittedName>
</protein>
<gene>
    <name evidence="1" type="ORF">D0Y65_004126</name>
</gene>
<keyword evidence="2" id="KW-1185">Reference proteome</keyword>
<dbReference type="InterPro" id="IPR008984">
    <property type="entry name" value="SMAD_FHA_dom_sf"/>
</dbReference>
<dbReference type="Proteomes" id="UP000289340">
    <property type="component" value="Chromosome 2"/>
</dbReference>
<reference evidence="1 2" key="1">
    <citation type="submission" date="2018-09" db="EMBL/GenBank/DDBJ databases">
        <title>A high-quality reference genome of wild soybean provides a powerful tool to mine soybean genomes.</title>
        <authorList>
            <person name="Xie M."/>
            <person name="Chung C.Y.L."/>
            <person name="Li M.-W."/>
            <person name="Wong F.-L."/>
            <person name="Chan T.-F."/>
            <person name="Lam H.-M."/>
        </authorList>
    </citation>
    <scope>NUCLEOTIDE SEQUENCE [LARGE SCALE GENOMIC DNA]</scope>
    <source>
        <strain evidence="2">cv. W05</strain>
        <tissue evidence="1">Hypocotyl of etiolated seedlings</tissue>
    </source>
</reference>
<dbReference type="EMBL" id="QZWG01000002">
    <property type="protein sequence ID" value="RZC25299.1"/>
    <property type="molecule type" value="Genomic_DNA"/>
</dbReference>
<name>A0A445LPS8_GLYSO</name>
<dbReference type="AlphaFoldDB" id="A0A445LPS8"/>
<sequence length="136" mass="15432">MPMKVAMDTMVEIQKNRREESLQKKRCEGLQSQQILSSLHSTVIEKKINSYHLSVIYLTQLLLSQSAQNPNVLICTPNFTIGSSRSCNFVLKDQTISANLCKIKHTQVHANLCKFNSNPPLYFGSNNNVNDNNYNN</sequence>